<keyword evidence="3" id="KW-1185">Reference proteome</keyword>
<accession>A0A218YWU4</accession>
<feature type="region of interest" description="Disordered" evidence="1">
    <location>
        <begin position="1"/>
        <end position="129"/>
    </location>
</feature>
<dbReference type="EMBL" id="MZNU01000332">
    <property type="protein sequence ID" value="OWP00277.1"/>
    <property type="molecule type" value="Genomic_DNA"/>
</dbReference>
<name>A0A218YWU4_9HELO</name>
<feature type="compositionally biased region" description="Polar residues" evidence="1">
    <location>
        <begin position="222"/>
        <end position="233"/>
    </location>
</feature>
<sequence>MSLTRIPLQQVFRSKHPRREKSFSVSSRDSDELSILPSTSSSPPVEEKDKASPPAGLATRPDSEFVRRSSRRRSRRSKSGVFRFGTMSALPPPLRGTRTPQMLEYERQAEERAREAAQVEEERERMVEERERMAREQERIAQEEYEMRQYYEAEALRHAEEMRLHKEEVRRHQELIKDHDRRIRDHEASSEAFAKVIVMPARGGRAVSFVQAQAGGGARNDSVGSSASRNGGA</sequence>
<protein>
    <submittedName>
        <fullName evidence="2">Uncharacterized protein</fullName>
    </submittedName>
</protein>
<dbReference type="InParanoid" id="A0A218YWU4"/>
<organism evidence="2 3">
    <name type="scientific">Diplocarpon coronariae</name>
    <dbReference type="NCBI Taxonomy" id="2795749"/>
    <lineage>
        <taxon>Eukaryota</taxon>
        <taxon>Fungi</taxon>
        <taxon>Dikarya</taxon>
        <taxon>Ascomycota</taxon>
        <taxon>Pezizomycotina</taxon>
        <taxon>Leotiomycetes</taxon>
        <taxon>Helotiales</taxon>
        <taxon>Drepanopezizaceae</taxon>
        <taxon>Diplocarpon</taxon>
    </lineage>
</organism>
<comment type="caution">
    <text evidence="2">The sequence shown here is derived from an EMBL/GenBank/DDBJ whole genome shotgun (WGS) entry which is preliminary data.</text>
</comment>
<feature type="compositionally biased region" description="Basic residues" evidence="1">
    <location>
        <begin position="68"/>
        <end position="78"/>
    </location>
</feature>
<evidence type="ECO:0000313" key="3">
    <source>
        <dbReference type="Proteomes" id="UP000242519"/>
    </source>
</evidence>
<evidence type="ECO:0000256" key="1">
    <source>
        <dbReference type="SAM" id="MobiDB-lite"/>
    </source>
</evidence>
<reference evidence="2 3" key="1">
    <citation type="submission" date="2017-04" db="EMBL/GenBank/DDBJ databases">
        <title>Draft genome sequence of Marssonina coronaria NL1: causal agent of apple blotch.</title>
        <authorList>
            <person name="Cheng Q."/>
        </authorList>
    </citation>
    <scope>NUCLEOTIDE SEQUENCE [LARGE SCALE GENOMIC DNA]</scope>
    <source>
        <strain evidence="2 3">NL1</strain>
    </source>
</reference>
<gene>
    <name evidence="2" type="ORF">B2J93_3803</name>
</gene>
<dbReference type="Proteomes" id="UP000242519">
    <property type="component" value="Unassembled WGS sequence"/>
</dbReference>
<feature type="compositionally biased region" description="Basic and acidic residues" evidence="1">
    <location>
        <begin position="104"/>
        <end position="129"/>
    </location>
</feature>
<evidence type="ECO:0000313" key="2">
    <source>
        <dbReference type="EMBL" id="OWP00277.1"/>
    </source>
</evidence>
<feature type="region of interest" description="Disordered" evidence="1">
    <location>
        <begin position="213"/>
        <end position="233"/>
    </location>
</feature>
<proteinExistence type="predicted"/>
<dbReference type="AlphaFoldDB" id="A0A218YWU4"/>
<dbReference type="OrthoDB" id="3564679at2759"/>